<protein>
    <submittedName>
        <fullName evidence="1">Uncharacterized protein</fullName>
    </submittedName>
</protein>
<name>A0A081CC82_PSEA2</name>
<sequence length="154" mass="16041">MLSVGSASTIQSAGTDVASPFGLLRVRAAGPAGGREAAWKAQISCMTGPAYRSAREIPRPHLPFVCGQTHALQPHFARAGVASAEAAFITITITSYRSRFSLLHLGQHHRQHHRAAIGSAEAITRPIGSAAIDPSQVASASSARLAPLLAAAMR</sequence>
<evidence type="ECO:0000313" key="1">
    <source>
        <dbReference type="EMBL" id="GAK64278.1"/>
    </source>
</evidence>
<gene>
    <name evidence="1" type="ORF">PAN0_005d2490</name>
</gene>
<dbReference type="HOGENOM" id="CLU_1703979_0_0_1"/>
<dbReference type="Proteomes" id="UP000053758">
    <property type="component" value="Unassembled WGS sequence"/>
</dbReference>
<accession>A0A081CC82</accession>
<dbReference type="AlphaFoldDB" id="A0A081CC82"/>
<dbReference type="RefSeq" id="XP_014657218.1">
    <property type="nucleotide sequence ID" value="XM_014801732.1"/>
</dbReference>
<dbReference type="GeneID" id="26303482"/>
<reference evidence="1" key="1">
    <citation type="submission" date="2014-07" db="EMBL/GenBank/DDBJ databases">
        <title>Draft genome sequence of the yeast Pseudozyma antarctica JCM 10317 known as a producer of lipase B which used in a wide range of industrial applications.</title>
        <authorList>
            <person name="Morita T."/>
            <person name="Saika A."/>
            <person name="Koike H."/>
        </authorList>
    </citation>
    <scope>NUCLEOTIDE SEQUENCE</scope>
    <source>
        <strain evidence="1">JCM 10317</strain>
    </source>
</reference>
<dbReference type="EMBL" id="DF830072">
    <property type="protein sequence ID" value="GAK64278.1"/>
    <property type="molecule type" value="Genomic_DNA"/>
</dbReference>
<evidence type="ECO:0000313" key="2">
    <source>
        <dbReference type="Proteomes" id="UP000053758"/>
    </source>
</evidence>
<proteinExistence type="predicted"/>
<organism evidence="1">
    <name type="scientific">Pseudozyma antarctica</name>
    <name type="common">Yeast</name>
    <name type="synonym">Candida antarctica</name>
    <dbReference type="NCBI Taxonomy" id="84753"/>
    <lineage>
        <taxon>Eukaryota</taxon>
        <taxon>Fungi</taxon>
        <taxon>Dikarya</taxon>
        <taxon>Basidiomycota</taxon>
        <taxon>Ustilaginomycotina</taxon>
        <taxon>Ustilaginomycetes</taxon>
        <taxon>Ustilaginales</taxon>
        <taxon>Ustilaginaceae</taxon>
        <taxon>Moesziomyces</taxon>
    </lineage>
</organism>
<keyword evidence="2" id="KW-1185">Reference proteome</keyword>